<dbReference type="EMBL" id="JANJ01000001">
    <property type="protein sequence ID" value="EXI63139.1"/>
    <property type="molecule type" value="Genomic_DNA"/>
</dbReference>
<protein>
    <submittedName>
        <fullName evidence="3">Dihydroorotate dehydrogenase</fullName>
    </submittedName>
</protein>
<feature type="region of interest" description="Disordered" evidence="1">
    <location>
        <begin position="163"/>
        <end position="190"/>
    </location>
</feature>
<evidence type="ECO:0000256" key="2">
    <source>
        <dbReference type="SAM" id="SignalP"/>
    </source>
</evidence>
<dbReference type="AlphaFoldDB" id="A0A011P9Y5"/>
<dbReference type="Proteomes" id="UP000054123">
    <property type="component" value="Unassembled WGS sequence"/>
</dbReference>
<feature type="region of interest" description="Disordered" evidence="1">
    <location>
        <begin position="231"/>
        <end position="260"/>
    </location>
</feature>
<feature type="compositionally biased region" description="Basic and acidic residues" evidence="1">
    <location>
        <begin position="168"/>
        <end position="190"/>
    </location>
</feature>
<keyword evidence="4" id="KW-1185">Reference proteome</keyword>
<accession>A0A011P9Y5</accession>
<name>A0A011P9Y5_9PAST</name>
<feature type="compositionally biased region" description="Basic and acidic residues" evidence="1">
    <location>
        <begin position="232"/>
        <end position="259"/>
    </location>
</feature>
<evidence type="ECO:0000313" key="3">
    <source>
        <dbReference type="EMBL" id="EXI63139.1"/>
    </source>
</evidence>
<dbReference type="STRING" id="1122190.GCA_000621105_00187"/>
<sequence length="282" mass="32285">MRYKVVFSMLLSLFVGTANANWTKINEVDYTWGPFNIYNITLFTEKGIYTEGTRPLMLTLQYKKPWEGRDFAVSLARTWNNLGIKLPEKEVDEVITHLRKTFPDIKPEDNLHYIALEDRGYFILNDKVVSDIFNKEFSDAIVAIWLDPKMDISRQLLDPSYKAQPKSVEVKPQEDAVANTEKKDEETKGEEKVKLNLEKITVPAEQELSAKTPSMNEKVDAVPALSNITSESHGEGTVEKAGEVKQTEIKSEEKPKQAELENPEIFISPIYDDFLMLSKNYI</sequence>
<keyword evidence="2" id="KW-0732">Signal</keyword>
<feature type="signal peptide" evidence="2">
    <location>
        <begin position="1"/>
        <end position="20"/>
    </location>
</feature>
<reference evidence="3 4" key="1">
    <citation type="journal article" date="2014" name="Genome Announc.">
        <title>Genome Sequence of a Presumptive Mannheimia haemolytica Strain with an A1/A6-Cross-Reactive Serotype from a White-Tailed Deer (Odocoileus virginianus).</title>
        <authorList>
            <person name="Lawrence P.K."/>
            <person name="Bey R.F."/>
            <person name="Wiener B."/>
            <person name="Kittichotirat W."/>
            <person name="Bumgarner R.E."/>
        </authorList>
    </citation>
    <scope>NUCLEOTIDE SEQUENCE [LARGE SCALE GENOMIC DNA]</scope>
    <source>
        <strain evidence="3 4">PKL10</strain>
    </source>
</reference>
<organism evidence="3 4">
    <name type="scientific">Mannheimia granulomatis</name>
    <dbReference type="NCBI Taxonomy" id="85402"/>
    <lineage>
        <taxon>Bacteria</taxon>
        <taxon>Pseudomonadati</taxon>
        <taxon>Pseudomonadota</taxon>
        <taxon>Gammaproteobacteria</taxon>
        <taxon>Pasteurellales</taxon>
        <taxon>Pasteurellaceae</taxon>
        <taxon>Mannheimia</taxon>
    </lineage>
</organism>
<dbReference type="RefSeq" id="WP_042801397.1">
    <property type="nucleotide sequence ID" value="NZ_AVSP01000004.1"/>
</dbReference>
<dbReference type="OrthoDB" id="8527419at2"/>
<evidence type="ECO:0000313" key="4">
    <source>
        <dbReference type="Proteomes" id="UP000054123"/>
    </source>
</evidence>
<comment type="caution">
    <text evidence="3">The sequence shown here is derived from an EMBL/GenBank/DDBJ whole genome shotgun (WGS) entry which is preliminary data.</text>
</comment>
<evidence type="ECO:0000256" key="1">
    <source>
        <dbReference type="SAM" id="MobiDB-lite"/>
    </source>
</evidence>
<feature type="chain" id="PRO_5001461742" evidence="2">
    <location>
        <begin position="21"/>
        <end position="282"/>
    </location>
</feature>
<proteinExistence type="predicted"/>
<dbReference type="PATRIC" id="fig|1450449.3.peg.296"/>
<gene>
    <name evidence="3" type="ORF">AK33_01690</name>
</gene>